<organism evidence="2 3">
    <name type="scientific">Arctia plantaginis</name>
    <name type="common">Wood tiger moth</name>
    <name type="synonym">Phalaena plantaginis</name>
    <dbReference type="NCBI Taxonomy" id="874455"/>
    <lineage>
        <taxon>Eukaryota</taxon>
        <taxon>Metazoa</taxon>
        <taxon>Ecdysozoa</taxon>
        <taxon>Arthropoda</taxon>
        <taxon>Hexapoda</taxon>
        <taxon>Insecta</taxon>
        <taxon>Pterygota</taxon>
        <taxon>Neoptera</taxon>
        <taxon>Endopterygota</taxon>
        <taxon>Lepidoptera</taxon>
        <taxon>Glossata</taxon>
        <taxon>Ditrysia</taxon>
        <taxon>Noctuoidea</taxon>
        <taxon>Erebidae</taxon>
        <taxon>Arctiinae</taxon>
        <taxon>Arctia</taxon>
    </lineage>
</organism>
<feature type="region of interest" description="Disordered" evidence="1">
    <location>
        <begin position="1"/>
        <end position="107"/>
    </location>
</feature>
<dbReference type="AlphaFoldDB" id="A0A8S0Z0P5"/>
<feature type="compositionally biased region" description="Polar residues" evidence="1">
    <location>
        <begin position="96"/>
        <end position="107"/>
    </location>
</feature>
<name>A0A8S0Z0P5_ARCPL</name>
<evidence type="ECO:0000313" key="3">
    <source>
        <dbReference type="Proteomes" id="UP000494106"/>
    </source>
</evidence>
<dbReference type="GO" id="GO:1990112">
    <property type="term" value="C:RQC complex"/>
    <property type="evidence" value="ECO:0007669"/>
    <property type="project" value="TreeGrafter"/>
</dbReference>
<feature type="compositionally biased region" description="Basic and acidic residues" evidence="1">
    <location>
        <begin position="9"/>
        <end position="19"/>
    </location>
</feature>
<evidence type="ECO:0000256" key="1">
    <source>
        <dbReference type="SAM" id="MobiDB-lite"/>
    </source>
</evidence>
<proteinExistence type="predicted"/>
<gene>
    <name evidence="2" type="ORF">APLA_LOCUS2393</name>
</gene>
<feature type="compositionally biased region" description="Basic residues" evidence="1">
    <location>
        <begin position="70"/>
        <end position="88"/>
    </location>
</feature>
<protein>
    <recommendedName>
        <fullName evidence="4">Transcription factor 25</fullName>
    </recommendedName>
</protein>
<dbReference type="OrthoDB" id="205993at2759"/>
<accession>A0A8S0Z0P5</accession>
<dbReference type="InterPro" id="IPR006994">
    <property type="entry name" value="TCF25/Rqc1"/>
</dbReference>
<evidence type="ECO:0008006" key="4">
    <source>
        <dbReference type="Google" id="ProtNLM"/>
    </source>
</evidence>
<evidence type="ECO:0000313" key="2">
    <source>
        <dbReference type="EMBL" id="CAB3225168.1"/>
    </source>
</evidence>
<dbReference type="Pfam" id="PF04910">
    <property type="entry name" value="Tcf25"/>
    <property type="match status" value="1"/>
</dbReference>
<sequence length="603" mass="69701">MSSRNLRRMRNETVQPRDSDDSDDDLPPSNKRTTYEGLILSDDSDTADSVPAQPESEEECEQVASSSHGGARRKTSQKKKAKSKKRKIKAESASSNQGAGRSDSSNALEQLDEIDRSLMEVNEILGAPPSPPPQPEIFIPIKTAMCTESKYLNVANEMRRLFGPEDPEEIRSRNKQQPHRARLLKRVMVQPTSDVRIYDLKKTGLSMSVESQHSGITRFVYDHDQELQRRHLRFLEYYAQTYLTNYDSILNKLTNYRKTMHVEPLLEISDKFFKMEEYSLGNEIVENVVTYLQFVAHPSFDLSRNHVRLPYVYRENRPFHVAMLKYLYLLSNKACHRTALEIAKMLLRVDPSDPLAVVFIIDTLALRAREHEWLIEAVEFFHDERQGNLLFNIQYSLSLAMFHVAIKKQSDLSEADKSLQNAMLSYPKVFVLILENCSVQYPVLTHVLFAEDPIANNRDLNELMKIYAKLTWPRWREPQVMKWLLRNAQEVSENYDNDGAVKTRARDLARLRARIFETWPSEITRHMIILEPMSNLILDMQINTRRPRGSSWDPLFDTGINRYGYKAPTDPPSRNTALGGRALLYRFFTSIIPSTELDPPVND</sequence>
<dbReference type="Proteomes" id="UP000494106">
    <property type="component" value="Unassembled WGS sequence"/>
</dbReference>
<dbReference type="EMBL" id="CADEBC010000205">
    <property type="protein sequence ID" value="CAB3225168.1"/>
    <property type="molecule type" value="Genomic_DNA"/>
</dbReference>
<reference evidence="2 3" key="1">
    <citation type="submission" date="2020-04" db="EMBL/GenBank/DDBJ databases">
        <authorList>
            <person name="Wallbank WR R."/>
            <person name="Pardo Diaz C."/>
            <person name="Kozak K."/>
            <person name="Martin S."/>
            <person name="Jiggins C."/>
            <person name="Moest M."/>
            <person name="Warren A I."/>
            <person name="Byers J.R.P. K."/>
            <person name="Montejo-Kovacevich G."/>
            <person name="Yen C E."/>
        </authorList>
    </citation>
    <scope>NUCLEOTIDE SEQUENCE [LARGE SCALE GENOMIC DNA]</scope>
</reference>
<comment type="caution">
    <text evidence="2">The sequence shown here is derived from an EMBL/GenBank/DDBJ whole genome shotgun (WGS) entry which is preliminary data.</text>
</comment>
<keyword evidence="3" id="KW-1185">Reference proteome</keyword>
<dbReference type="PANTHER" id="PTHR22684:SF0">
    <property type="entry name" value="RIBOSOME QUALITY CONTROL COMPLEX SUBUNIT TCF25"/>
    <property type="match status" value="1"/>
</dbReference>
<dbReference type="PANTHER" id="PTHR22684">
    <property type="entry name" value="NULP1-RELATED"/>
    <property type="match status" value="1"/>
</dbReference>